<sequence length="71" mass="7343">MAIEVEVEGIGTLEFPDNTDQSVIQKTVRRLVGERSESLAEETAPGAGTEFFKPTEAGAAIAPVVAPTVGG</sequence>
<protein>
    <submittedName>
        <fullName evidence="1">Uncharacterized protein</fullName>
    </submittedName>
</protein>
<proteinExistence type="predicted"/>
<accession>A0A0F9IUK4</accession>
<comment type="caution">
    <text evidence="1">The sequence shown here is derived from an EMBL/GenBank/DDBJ whole genome shotgun (WGS) entry which is preliminary data.</text>
</comment>
<evidence type="ECO:0000313" key="1">
    <source>
        <dbReference type="EMBL" id="KKM23684.1"/>
    </source>
</evidence>
<feature type="non-terminal residue" evidence="1">
    <location>
        <position position="71"/>
    </location>
</feature>
<name>A0A0F9IUK4_9ZZZZ</name>
<gene>
    <name evidence="1" type="ORF">LCGC14_1612680</name>
</gene>
<organism evidence="1">
    <name type="scientific">marine sediment metagenome</name>
    <dbReference type="NCBI Taxonomy" id="412755"/>
    <lineage>
        <taxon>unclassified sequences</taxon>
        <taxon>metagenomes</taxon>
        <taxon>ecological metagenomes</taxon>
    </lineage>
</organism>
<reference evidence="1" key="1">
    <citation type="journal article" date="2015" name="Nature">
        <title>Complex archaea that bridge the gap between prokaryotes and eukaryotes.</title>
        <authorList>
            <person name="Spang A."/>
            <person name="Saw J.H."/>
            <person name="Jorgensen S.L."/>
            <person name="Zaremba-Niedzwiedzka K."/>
            <person name="Martijn J."/>
            <person name="Lind A.E."/>
            <person name="van Eijk R."/>
            <person name="Schleper C."/>
            <person name="Guy L."/>
            <person name="Ettema T.J."/>
        </authorList>
    </citation>
    <scope>NUCLEOTIDE SEQUENCE</scope>
</reference>
<dbReference type="EMBL" id="LAZR01013076">
    <property type="protein sequence ID" value="KKM23684.1"/>
    <property type="molecule type" value="Genomic_DNA"/>
</dbReference>
<dbReference type="AlphaFoldDB" id="A0A0F9IUK4"/>